<gene>
    <name evidence="2" type="ORF">HD592_000212</name>
</gene>
<protein>
    <recommendedName>
        <fullName evidence="1">ADP ribosyltransferase domain-containing protein</fullName>
    </recommendedName>
</protein>
<accession>A0A923E2H7</accession>
<organism evidence="2 3">
    <name type="scientific">Schaalia hyovaginalis</name>
    <dbReference type="NCBI Taxonomy" id="29316"/>
    <lineage>
        <taxon>Bacteria</taxon>
        <taxon>Bacillati</taxon>
        <taxon>Actinomycetota</taxon>
        <taxon>Actinomycetes</taxon>
        <taxon>Actinomycetales</taxon>
        <taxon>Actinomycetaceae</taxon>
        <taxon>Schaalia</taxon>
    </lineage>
</organism>
<feature type="domain" description="ADP ribosyltransferase" evidence="1">
    <location>
        <begin position="279"/>
        <end position="407"/>
    </location>
</feature>
<dbReference type="EMBL" id="JACHMK010000001">
    <property type="protein sequence ID" value="MBB6333647.1"/>
    <property type="molecule type" value="Genomic_DNA"/>
</dbReference>
<keyword evidence="3" id="KW-1185">Reference proteome</keyword>
<dbReference type="PROSITE" id="PS51996">
    <property type="entry name" value="TR_MART"/>
    <property type="match status" value="1"/>
</dbReference>
<dbReference type="Pfam" id="PF25310">
    <property type="entry name" value="VG15"/>
    <property type="match status" value="1"/>
</dbReference>
<dbReference type="RefSeq" id="WP_184451338.1">
    <property type="nucleotide sequence ID" value="NZ_JACHMK010000001.1"/>
</dbReference>
<dbReference type="AlphaFoldDB" id="A0A923E2H7"/>
<evidence type="ECO:0000259" key="1">
    <source>
        <dbReference type="Pfam" id="PF03496"/>
    </source>
</evidence>
<name>A0A923E2H7_9ACTO</name>
<comment type="caution">
    <text evidence="2">The sequence shown here is derived from an EMBL/GenBank/DDBJ whole genome shotgun (WGS) entry which is preliminary data.</text>
</comment>
<dbReference type="Proteomes" id="UP000617426">
    <property type="component" value="Unassembled WGS sequence"/>
</dbReference>
<proteinExistence type="predicted"/>
<dbReference type="GO" id="GO:0005576">
    <property type="term" value="C:extracellular region"/>
    <property type="evidence" value="ECO:0007669"/>
    <property type="project" value="InterPro"/>
</dbReference>
<dbReference type="SUPFAM" id="SSF56399">
    <property type="entry name" value="ADP-ribosylation"/>
    <property type="match status" value="1"/>
</dbReference>
<sequence length="420" mass="46708">MPDRRDLDRLNTAQDKAVELAIADLKKIMARLSGATPEQTRDALLQAMPALVSKWGDVAATAAAAWYDQLRAEHPELPPYKAHHATGIDADAVRTTTRRLAGGLWDSDRDQVTAALAGNVGMWLKNRGRETVAKAVDEDPAHPGWARVPRGGTTCAWCTMLASRGFAYKEKATAAASSHRACDCQIVPNFGKDAAKIDGYDPEALYKQYSKARANVVARNGDGHTPTDREITDELRRMSAAQRDSRNREYIEDENAREFFDALDDLDRTAPRRALAARDAYTGSAYGTMNRLLRDNVGSEYDRENVRNLRSLFTTNPSRLDRNRILFRGLSLQDVPEVDSIFNDEGFVSTSLSAKVAEDFVANSEGRHQVIMRIRARTGTVFVPGLDSERELILTPGTRFRVRSRTERPDGIIEMEVEAL</sequence>
<dbReference type="Gene3D" id="3.90.176.10">
    <property type="entry name" value="Toxin ADP-ribosyltransferase, Chain A, domain 1"/>
    <property type="match status" value="1"/>
</dbReference>
<dbReference type="InterPro" id="IPR003540">
    <property type="entry name" value="ADP-ribosyltransferase"/>
</dbReference>
<evidence type="ECO:0000313" key="3">
    <source>
        <dbReference type="Proteomes" id="UP000617426"/>
    </source>
</evidence>
<reference evidence="2" key="1">
    <citation type="submission" date="2020-08" db="EMBL/GenBank/DDBJ databases">
        <title>Sequencing the genomes of 1000 actinobacteria strains.</title>
        <authorList>
            <person name="Klenk H.-P."/>
        </authorList>
    </citation>
    <scope>NUCLEOTIDE SEQUENCE</scope>
    <source>
        <strain evidence="2">DSM 10695</strain>
    </source>
</reference>
<evidence type="ECO:0000313" key="2">
    <source>
        <dbReference type="EMBL" id="MBB6333647.1"/>
    </source>
</evidence>
<dbReference type="InterPro" id="IPR057369">
    <property type="entry name" value="VG15"/>
</dbReference>
<dbReference type="Pfam" id="PF03496">
    <property type="entry name" value="ADPrib_exo_Tox"/>
    <property type="match status" value="1"/>
</dbReference>